<feature type="domain" description="HD/PDEase" evidence="1">
    <location>
        <begin position="45"/>
        <end position="138"/>
    </location>
</feature>
<gene>
    <name evidence="2" type="ORF">FB559_8033</name>
</gene>
<dbReference type="Gene3D" id="1.10.3210.10">
    <property type="entry name" value="Hypothetical protein af1432"/>
    <property type="match status" value="1"/>
</dbReference>
<dbReference type="EMBL" id="VFOZ01000002">
    <property type="protein sequence ID" value="TQL90720.1"/>
    <property type="molecule type" value="Genomic_DNA"/>
</dbReference>
<dbReference type="Pfam" id="PF13328">
    <property type="entry name" value="HD_4"/>
    <property type="match status" value="1"/>
</dbReference>
<reference evidence="2 3" key="1">
    <citation type="submission" date="2019-06" db="EMBL/GenBank/DDBJ databases">
        <title>Sequencing the genomes of 1000 actinobacteria strains.</title>
        <authorList>
            <person name="Klenk H.-P."/>
        </authorList>
    </citation>
    <scope>NUCLEOTIDE SEQUENCE [LARGE SCALE GENOMIC DNA]</scope>
    <source>
        <strain evidence="2 3">DSM 102200</strain>
    </source>
</reference>
<comment type="caution">
    <text evidence="2">The sequence shown here is derived from an EMBL/GenBank/DDBJ whole genome shotgun (WGS) entry which is preliminary data.</text>
</comment>
<protein>
    <submittedName>
        <fullName evidence="2">HD domain-containing protein</fullName>
    </submittedName>
</protein>
<keyword evidence="3" id="KW-1185">Reference proteome</keyword>
<dbReference type="AlphaFoldDB" id="A0A543C0X1"/>
<dbReference type="GO" id="GO:0005886">
    <property type="term" value="C:plasma membrane"/>
    <property type="evidence" value="ECO:0007669"/>
    <property type="project" value="TreeGrafter"/>
</dbReference>
<dbReference type="PANTHER" id="PTHR21262">
    <property type="entry name" value="GUANOSINE-3',5'-BIS DIPHOSPHATE 3'-PYROPHOSPHOHYDROLASE"/>
    <property type="match status" value="1"/>
</dbReference>
<evidence type="ECO:0000313" key="2">
    <source>
        <dbReference type="EMBL" id="TQL90720.1"/>
    </source>
</evidence>
<dbReference type="RefSeq" id="WP_141962713.1">
    <property type="nucleotide sequence ID" value="NZ_VFOZ01000002.1"/>
</dbReference>
<evidence type="ECO:0000313" key="3">
    <source>
        <dbReference type="Proteomes" id="UP000316096"/>
    </source>
</evidence>
<proteinExistence type="predicted"/>
<dbReference type="SUPFAM" id="SSF109604">
    <property type="entry name" value="HD-domain/PDEase-like"/>
    <property type="match status" value="1"/>
</dbReference>
<sequence length="338" mass="37372">MDDRPSLIEPLLDRLAGVYSGAELGLVRQAYEVAARRHDGQLRKSGDPYITHPVAVATLAATVGLGCHLVCAALLHDLPSEPGYDPAPLRAEFGDDVVSLIEAIEASGAAVPWDDRVITLKLLDRLHNMRTIEYLDEDKQVLRSRHTLDLLVPHAQRLGHDVVADELQALARHRLRTLAGTVDGVERPWHVLWLGSILLPRTARRRYLEEWSAELQFLPDQRRAAFIRELVRGLPRLCVALRGSIWCDARAPAALHRAVDGLAGAGLATLRWLLRSKARPWAFLAPAVAWITLRTAQDDLGDALAVLITIPPALATGISRLRDHLGLTATHREDADRR</sequence>
<evidence type="ECO:0000259" key="1">
    <source>
        <dbReference type="SMART" id="SM00471"/>
    </source>
</evidence>
<dbReference type="SMART" id="SM00471">
    <property type="entry name" value="HDc"/>
    <property type="match status" value="1"/>
</dbReference>
<dbReference type="Proteomes" id="UP000316096">
    <property type="component" value="Unassembled WGS sequence"/>
</dbReference>
<dbReference type="PANTHER" id="PTHR21262:SF31">
    <property type="entry name" value="GTP PYROPHOSPHOKINASE"/>
    <property type="match status" value="1"/>
</dbReference>
<dbReference type="OrthoDB" id="9802385at2"/>
<name>A0A543C0X1_9ACTN</name>
<organism evidence="2 3">
    <name type="scientific">Actinoallomurus bryophytorum</name>
    <dbReference type="NCBI Taxonomy" id="1490222"/>
    <lineage>
        <taxon>Bacteria</taxon>
        <taxon>Bacillati</taxon>
        <taxon>Actinomycetota</taxon>
        <taxon>Actinomycetes</taxon>
        <taxon>Streptosporangiales</taxon>
        <taxon>Thermomonosporaceae</taxon>
        <taxon>Actinoallomurus</taxon>
    </lineage>
</organism>
<accession>A0A543C0X1</accession>
<dbReference type="InterPro" id="IPR003607">
    <property type="entry name" value="HD/PDEase_dom"/>
</dbReference>